<keyword evidence="1" id="KW-0732">Signal</keyword>
<evidence type="ECO:0000313" key="2">
    <source>
        <dbReference type="EMBL" id="OQD93149.1"/>
    </source>
</evidence>
<sequence>MRFAIIASALALVAGANAALSPREVEPIPDLSEKLQESYNLIIQIATIVFPEKTASVDPFMTPFTTPNCRDGIPAVIKKNNYQLHGANVYEYTQFEKESICKCWGSYIEGYEKFLYALVQHKNLSRLGPFKATIGKLTLELKQAFDDISDPFVDGTLFCFYDANDKKRVLDKEFEEAANSYLRY</sequence>
<name>A0A1V6QVA6_9EURO</name>
<feature type="chain" id="PRO_5012438404" evidence="1">
    <location>
        <begin position="19"/>
        <end position="184"/>
    </location>
</feature>
<evidence type="ECO:0000256" key="1">
    <source>
        <dbReference type="SAM" id="SignalP"/>
    </source>
</evidence>
<protein>
    <submittedName>
        <fullName evidence="2">Uncharacterized protein</fullName>
    </submittedName>
</protein>
<reference evidence="3" key="1">
    <citation type="journal article" date="2017" name="Nat. Microbiol.">
        <title>Global analysis of biosynthetic gene clusters reveals vast potential of secondary metabolite production in Penicillium species.</title>
        <authorList>
            <person name="Nielsen J.C."/>
            <person name="Grijseels S."/>
            <person name="Prigent S."/>
            <person name="Ji B."/>
            <person name="Dainat J."/>
            <person name="Nielsen K.F."/>
            <person name="Frisvad J.C."/>
            <person name="Workman M."/>
            <person name="Nielsen J."/>
        </authorList>
    </citation>
    <scope>NUCLEOTIDE SEQUENCE [LARGE SCALE GENOMIC DNA]</scope>
    <source>
        <strain evidence="3">IBT 29525</strain>
    </source>
</reference>
<proteinExistence type="predicted"/>
<evidence type="ECO:0000313" key="3">
    <source>
        <dbReference type="Proteomes" id="UP000191612"/>
    </source>
</evidence>
<feature type="signal peptide" evidence="1">
    <location>
        <begin position="1"/>
        <end position="18"/>
    </location>
</feature>
<keyword evidence="3" id="KW-1185">Reference proteome</keyword>
<gene>
    <name evidence="2" type="ORF">PENSOL_c034G09662</name>
</gene>
<dbReference type="AlphaFoldDB" id="A0A1V6QVA6"/>
<organism evidence="2 3">
    <name type="scientific">Penicillium solitum</name>
    <dbReference type="NCBI Taxonomy" id="60172"/>
    <lineage>
        <taxon>Eukaryota</taxon>
        <taxon>Fungi</taxon>
        <taxon>Dikarya</taxon>
        <taxon>Ascomycota</taxon>
        <taxon>Pezizomycotina</taxon>
        <taxon>Eurotiomycetes</taxon>
        <taxon>Eurotiomycetidae</taxon>
        <taxon>Eurotiales</taxon>
        <taxon>Aspergillaceae</taxon>
        <taxon>Penicillium</taxon>
    </lineage>
</organism>
<comment type="caution">
    <text evidence="2">The sequence shown here is derived from an EMBL/GenBank/DDBJ whole genome shotgun (WGS) entry which is preliminary data.</text>
</comment>
<dbReference type="Proteomes" id="UP000191612">
    <property type="component" value="Unassembled WGS sequence"/>
</dbReference>
<accession>A0A1V6QVA6</accession>
<dbReference type="EMBL" id="MDYO01000034">
    <property type="protein sequence ID" value="OQD93149.1"/>
    <property type="molecule type" value="Genomic_DNA"/>
</dbReference>